<feature type="non-terminal residue" evidence="3">
    <location>
        <position position="1"/>
    </location>
</feature>
<dbReference type="CDD" id="cd07197">
    <property type="entry name" value="nitrilase"/>
    <property type="match status" value="1"/>
</dbReference>
<comment type="caution">
    <text evidence="3">The sequence shown here is derived from an EMBL/GenBank/DDBJ whole genome shotgun (WGS) entry which is preliminary data.</text>
</comment>
<feature type="domain" description="CN hydrolase" evidence="2">
    <location>
        <begin position="1"/>
        <end position="241"/>
    </location>
</feature>
<reference evidence="3" key="1">
    <citation type="submission" date="2021-02" db="EMBL/GenBank/DDBJ databases">
        <authorList>
            <person name="Dougan E. K."/>
            <person name="Rhodes N."/>
            <person name="Thang M."/>
            <person name="Chan C."/>
        </authorList>
    </citation>
    <scope>NUCLEOTIDE SEQUENCE</scope>
</reference>
<evidence type="ECO:0000313" key="3">
    <source>
        <dbReference type="EMBL" id="CAE8651396.1"/>
    </source>
</evidence>
<sequence>MRVVICQTAKLTYVQAIELLQRESDLKEVDLILFPENAMEHPPQISEQGVLNMDNVALMLLSRAASSRQIYIVLGSVQEKVEGVGVYNTAIVFNRSGEIILKYRKLSADLGTEPGSSVGVFQTEFGPVAILMGCEAIEAHRWAAVNALSPVLVLNPVNAPMQLDPTLAKVHPELQVAAWHQGFRRVQQFVESQTREHSCVFVRADAPLHLGGAGTSMLVEGHRSVMAPCWSAAFLTVEPTPATELLSRRPPGWRVLSVDEVIEAASKGDRQLLMYDEVAMGPRYLLWTLQTPTKTSKAMHRDSDWSAIWEKQQAKAEEELEQSKSPSDARRSSLLAALAPNIHALVSSLEDMPETGMGREASCFLLPIKLSDGRLVYAVAEKIGVLALWDIRQKRPYAVLDLMPVGQAGGITASRFKQSGSSAQAQSELVVTAIGPGKMASHFLIAATTPTGFSIYGFDGHNSAESLAINLLDLPWDSWRTFSAVVEDDEEDNFDEDAVSRGGSSHESRAPTPVQVRAIYHVDGDTVLVVLEAEGLARPAQAFLIDLKRGDMEPLDIYAHGPPPISAWAADAEDAIEAWTTEPDRQQNISMDGMGQSISDSLGRATGSESAHLAPTLERDQLVSLTVIDKQRFKEAPGAQHRALVCLWRSNRVCILIFREWELFE</sequence>
<feature type="region of interest" description="Disordered" evidence="1">
    <location>
        <begin position="490"/>
        <end position="510"/>
    </location>
</feature>
<organism evidence="3 4">
    <name type="scientific">Polarella glacialis</name>
    <name type="common">Dinoflagellate</name>
    <dbReference type="NCBI Taxonomy" id="89957"/>
    <lineage>
        <taxon>Eukaryota</taxon>
        <taxon>Sar</taxon>
        <taxon>Alveolata</taxon>
        <taxon>Dinophyceae</taxon>
        <taxon>Suessiales</taxon>
        <taxon>Suessiaceae</taxon>
        <taxon>Polarella</taxon>
    </lineage>
</organism>
<accession>A0A813IJI8</accession>
<dbReference type="Pfam" id="PF00795">
    <property type="entry name" value="CN_hydrolase"/>
    <property type="match status" value="1"/>
</dbReference>
<dbReference type="SUPFAM" id="SSF56317">
    <property type="entry name" value="Carbon-nitrogen hydrolase"/>
    <property type="match status" value="1"/>
</dbReference>
<proteinExistence type="predicted"/>
<evidence type="ECO:0000259" key="2">
    <source>
        <dbReference type="PROSITE" id="PS50263"/>
    </source>
</evidence>
<dbReference type="InterPro" id="IPR036526">
    <property type="entry name" value="C-N_Hydrolase_sf"/>
</dbReference>
<protein>
    <recommendedName>
        <fullName evidence="2">CN hydrolase domain-containing protein</fullName>
    </recommendedName>
</protein>
<dbReference type="Proteomes" id="UP000626109">
    <property type="component" value="Unassembled WGS sequence"/>
</dbReference>
<name>A0A813IJI8_POLGL</name>
<evidence type="ECO:0000256" key="1">
    <source>
        <dbReference type="SAM" id="MobiDB-lite"/>
    </source>
</evidence>
<evidence type="ECO:0000313" key="4">
    <source>
        <dbReference type="Proteomes" id="UP000626109"/>
    </source>
</evidence>
<gene>
    <name evidence="3" type="ORF">PGLA2088_LOCUS9051</name>
</gene>
<dbReference type="PROSITE" id="PS50263">
    <property type="entry name" value="CN_HYDROLASE"/>
    <property type="match status" value="1"/>
</dbReference>
<dbReference type="InterPro" id="IPR003010">
    <property type="entry name" value="C-N_Hydrolase"/>
</dbReference>
<dbReference type="Gene3D" id="3.60.110.10">
    <property type="entry name" value="Carbon-nitrogen hydrolase"/>
    <property type="match status" value="1"/>
</dbReference>
<dbReference type="AlphaFoldDB" id="A0A813IJI8"/>
<dbReference type="EMBL" id="CAJNNW010009890">
    <property type="protein sequence ID" value="CAE8651396.1"/>
    <property type="molecule type" value="Genomic_DNA"/>
</dbReference>